<accession>A0A401TT83</accession>
<dbReference type="Proteomes" id="UP000287033">
    <property type="component" value="Unassembled WGS sequence"/>
</dbReference>
<protein>
    <recommendedName>
        <fullName evidence="1">Transcription regulator HTH AraC- type ligand binding domain-containing protein</fullName>
    </recommendedName>
</protein>
<dbReference type="EMBL" id="BEZZ01176473">
    <property type="protein sequence ID" value="GCC45846.1"/>
    <property type="molecule type" value="Genomic_DNA"/>
</dbReference>
<feature type="non-terminal residue" evidence="2">
    <location>
        <position position="239"/>
    </location>
</feature>
<evidence type="ECO:0000259" key="1">
    <source>
        <dbReference type="Pfam" id="PF14525"/>
    </source>
</evidence>
<proteinExistence type="predicted"/>
<gene>
    <name evidence="2" type="ORF">chiPu_0030177</name>
</gene>
<keyword evidence="3" id="KW-1185">Reference proteome</keyword>
<dbReference type="InterPro" id="IPR035418">
    <property type="entry name" value="AraC-bd_2"/>
</dbReference>
<name>A0A401TT83_CHIPU</name>
<comment type="caution">
    <text evidence="2">The sequence shown here is derived from an EMBL/GenBank/DDBJ whole genome shotgun (WGS) entry which is preliminary data.</text>
</comment>
<dbReference type="AlphaFoldDB" id="A0A401TT83"/>
<dbReference type="Pfam" id="PF14525">
    <property type="entry name" value="AraC_binding_2"/>
    <property type="match status" value="1"/>
</dbReference>
<reference evidence="2 3" key="1">
    <citation type="journal article" date="2018" name="Nat. Ecol. Evol.">
        <title>Shark genomes provide insights into elasmobranch evolution and the origin of vertebrates.</title>
        <authorList>
            <person name="Hara Y"/>
            <person name="Yamaguchi K"/>
            <person name="Onimaru K"/>
            <person name="Kadota M"/>
            <person name="Koyanagi M"/>
            <person name="Keeley SD"/>
            <person name="Tatsumi K"/>
            <person name="Tanaka K"/>
            <person name="Motone F"/>
            <person name="Kageyama Y"/>
            <person name="Nozu R"/>
            <person name="Adachi N"/>
            <person name="Nishimura O"/>
            <person name="Nakagawa R"/>
            <person name="Tanegashima C"/>
            <person name="Kiyatake I"/>
            <person name="Matsumoto R"/>
            <person name="Murakumo K"/>
            <person name="Nishida K"/>
            <person name="Terakita A"/>
            <person name="Kuratani S"/>
            <person name="Sato K"/>
            <person name="Hyodo S Kuraku.S."/>
        </authorList>
    </citation>
    <scope>NUCLEOTIDE SEQUENCE [LARGE SCALE GENOMIC DNA]</scope>
</reference>
<organism evidence="2 3">
    <name type="scientific">Chiloscyllium punctatum</name>
    <name type="common">Brownbanded bambooshark</name>
    <name type="synonym">Hemiscyllium punctatum</name>
    <dbReference type="NCBI Taxonomy" id="137246"/>
    <lineage>
        <taxon>Eukaryota</taxon>
        <taxon>Metazoa</taxon>
        <taxon>Chordata</taxon>
        <taxon>Craniata</taxon>
        <taxon>Vertebrata</taxon>
        <taxon>Chondrichthyes</taxon>
        <taxon>Elasmobranchii</taxon>
        <taxon>Galeomorphii</taxon>
        <taxon>Galeoidea</taxon>
        <taxon>Orectolobiformes</taxon>
        <taxon>Hemiscylliidae</taxon>
        <taxon>Chiloscyllium</taxon>
    </lineage>
</organism>
<feature type="non-terminal residue" evidence="2">
    <location>
        <position position="1"/>
    </location>
</feature>
<feature type="domain" description="Transcription regulator HTH AraC- type ligand binding" evidence="1">
    <location>
        <begin position="145"/>
        <end position="238"/>
    </location>
</feature>
<sequence>LAEDIPGLAAVAGAGAGNAFFERAHVSLSSLLRITDTEPVAGRWGCLADKRIRKQCDHAAVREHRARRSCPTPLQLCARRSGRLRDETAFPSAGEWTRLRDILDLKQLRTAGVTVVGDEVSTRADPARARLKDFARVATARVDDAAEAIGRIFCPHDLTPVDHSERDFSAHHNCADFDGFSVNYVAYGGSVAINPGCLDRFFLLQMPLSGSAAVRTAARELTTGPRHCASLLSPTIPTE</sequence>
<evidence type="ECO:0000313" key="2">
    <source>
        <dbReference type="EMBL" id="GCC45846.1"/>
    </source>
</evidence>
<evidence type="ECO:0000313" key="3">
    <source>
        <dbReference type="Proteomes" id="UP000287033"/>
    </source>
</evidence>